<reference evidence="2" key="1">
    <citation type="submission" date="2016-01" db="EMBL/GenBank/DDBJ databases">
        <authorList>
            <person name="Mitreva M."/>
            <person name="Pepin K.H."/>
            <person name="Mihindukulasuriya K.A."/>
            <person name="Fulton R."/>
            <person name="Fronick C."/>
            <person name="O'Laughlin M."/>
            <person name="Miner T."/>
            <person name="Herter B."/>
            <person name="Rosa B.A."/>
            <person name="Cordes M."/>
            <person name="Tomlinson C."/>
            <person name="Wollam A."/>
            <person name="Palsikar V.B."/>
            <person name="Mardis E.R."/>
            <person name="Wilson R.K."/>
        </authorList>
    </citation>
    <scope>NUCLEOTIDE SEQUENCE [LARGE SCALE GENOMIC DNA]</scope>
    <source>
        <strain evidence="2">MJR8151</strain>
    </source>
</reference>
<name>A0A133KAG4_9FIRM</name>
<evidence type="ECO:0000313" key="1">
    <source>
        <dbReference type="EMBL" id="KWZ76489.1"/>
    </source>
</evidence>
<gene>
    <name evidence="1" type="ORF">HMPREF3200_01793</name>
</gene>
<proteinExistence type="predicted"/>
<protein>
    <submittedName>
        <fullName evidence="1">Uncharacterized protein</fullName>
    </submittedName>
</protein>
<dbReference type="PATRIC" id="fig|33036.3.peg.1773"/>
<dbReference type="EMBL" id="LRPM01000079">
    <property type="protein sequence ID" value="KWZ76489.1"/>
    <property type="molecule type" value="Genomic_DNA"/>
</dbReference>
<organism evidence="1 2">
    <name type="scientific">Anaerococcus tetradius</name>
    <dbReference type="NCBI Taxonomy" id="33036"/>
    <lineage>
        <taxon>Bacteria</taxon>
        <taxon>Bacillati</taxon>
        <taxon>Bacillota</taxon>
        <taxon>Tissierellia</taxon>
        <taxon>Tissierellales</taxon>
        <taxon>Peptoniphilaceae</taxon>
        <taxon>Anaerococcus</taxon>
    </lineage>
</organism>
<evidence type="ECO:0000313" key="2">
    <source>
        <dbReference type="Proteomes" id="UP000070383"/>
    </source>
</evidence>
<sequence length="50" mass="6060">MNSCSYEYYIIYKSDVNSFIEIFIKVVKRLDGLKFKRFSVYLYSKKDGFI</sequence>
<comment type="caution">
    <text evidence="1">The sequence shown here is derived from an EMBL/GenBank/DDBJ whole genome shotgun (WGS) entry which is preliminary data.</text>
</comment>
<dbReference type="AlphaFoldDB" id="A0A133KAG4"/>
<accession>A0A133KAG4</accession>
<dbReference type="STRING" id="33036.HMPREF3200_01793"/>
<dbReference type="Proteomes" id="UP000070383">
    <property type="component" value="Unassembled WGS sequence"/>
</dbReference>
<keyword evidence="2" id="KW-1185">Reference proteome</keyword>